<evidence type="ECO:0000313" key="1">
    <source>
        <dbReference type="EMBL" id="MST99776.1"/>
    </source>
</evidence>
<name>A0A844G8T4_9BACT</name>
<keyword evidence="2" id="KW-1185">Reference proteome</keyword>
<protein>
    <submittedName>
        <fullName evidence="1">Uncharacterized protein</fullName>
    </submittedName>
</protein>
<dbReference type="RefSeq" id="WP_154420935.1">
    <property type="nucleotide sequence ID" value="NZ_VUNS01000055.1"/>
</dbReference>
<dbReference type="Proteomes" id="UP000435649">
    <property type="component" value="Unassembled WGS sequence"/>
</dbReference>
<comment type="caution">
    <text evidence="1">The sequence shown here is derived from an EMBL/GenBank/DDBJ whole genome shotgun (WGS) entry which is preliminary data.</text>
</comment>
<dbReference type="AlphaFoldDB" id="A0A844G8T4"/>
<gene>
    <name evidence="1" type="ORF">FYJ85_22355</name>
</gene>
<accession>A0A844G8T4</accession>
<organism evidence="1 2">
    <name type="scientific">Victivallis lenta</name>
    <dbReference type="NCBI Taxonomy" id="2606640"/>
    <lineage>
        <taxon>Bacteria</taxon>
        <taxon>Pseudomonadati</taxon>
        <taxon>Lentisphaerota</taxon>
        <taxon>Lentisphaeria</taxon>
        <taxon>Victivallales</taxon>
        <taxon>Victivallaceae</taxon>
        <taxon>Victivallis</taxon>
    </lineage>
</organism>
<reference evidence="1 2" key="1">
    <citation type="submission" date="2019-08" db="EMBL/GenBank/DDBJ databases">
        <title>In-depth cultivation of the pig gut microbiome towards novel bacterial diversity and tailored functional studies.</title>
        <authorList>
            <person name="Wylensek D."/>
            <person name="Hitch T.C.A."/>
            <person name="Clavel T."/>
        </authorList>
    </citation>
    <scope>NUCLEOTIDE SEQUENCE [LARGE SCALE GENOMIC DNA]</scope>
    <source>
        <strain evidence="1 2">BBE-744-WT-12</strain>
    </source>
</reference>
<evidence type="ECO:0000313" key="2">
    <source>
        <dbReference type="Proteomes" id="UP000435649"/>
    </source>
</evidence>
<dbReference type="EMBL" id="VUNS01000055">
    <property type="protein sequence ID" value="MST99776.1"/>
    <property type="molecule type" value="Genomic_DNA"/>
</dbReference>
<sequence length="239" mass="25255">MTSVTLKHFGFGIVFAGLLAALVLAGASLIPRHPPEEKQRLSSPEDLDRLAKPYFDRAAANVPAAAKELSSAGNLAFLAYLMVWRPESVQPYLETVLDRPILQSCRAGARVYGFDLNTAAFLTGLKNSGAEYTDASLQAAGGLVLESLFLKPTLAAFHRVTGSCAALLAGSWGSGAACAALDGPLLICDIAGLMMAAGGTAVCGSELWQARITLPQELSAGLYRAIGECREICRKEVRR</sequence>
<proteinExistence type="predicted"/>